<dbReference type="InterPro" id="IPR013563">
    <property type="entry name" value="Oligopep_ABC_C"/>
</dbReference>
<dbReference type="NCBIfam" id="NF008453">
    <property type="entry name" value="PRK11308.1"/>
    <property type="match status" value="2"/>
</dbReference>
<dbReference type="AlphaFoldDB" id="A0AA90Z0X3"/>
<sequence length="590" mass="64617">MSALLSVRDLSIGFGTGNSVVTDVNFDVQAGQTLALVGESGSGKTITCRAALRILPRTAQIRSGTITLNDSKGMCELTTVSERELRDIRGNRVSMIFQEPMRSLSPLHKIGNQVSEVLWLHRGLSESAARKKVLTQFERVGFPDPQRAYDSYPFELSGGMRQRAMIAMAMVSKPELLIADEPTTALDVTTQAQVLGLIKELQRETGMALILVTHDLGVVANMAEQVVVMHKGRIMEAGPAAPILTAPAHPYTKQLFDAAPEIPDQDAVGIPMPDTDLILQMKDVSKTYTMRSSKGWQSDKAIYACRGVDLNLARGKTLAIVGESGSGKTTAARIALGAELPDPGGEVLFRTAPDADPITVHNMTRAQRTAFQRKAQMVFQDPYSSLSPRMRIQDAMTEPLEIHRIGTTAEQRDKAAEMLQRVGLTGDMLKRYPHAFSGGQRQRLSVARAMMLDPQLIVCDEPTSALDVSVQEQILTLLENLQDSLNLSYLFISHDLAVVARIADEVAVMRRGLIVEQAPPETLFYNPRHPYTKALIAAQPEPDINRPIDLQLVSLGAGAPDSWDEAFRFSDTVIPSLVELEPGHKVRCHV</sequence>
<proteinExistence type="inferred from homology"/>
<dbReference type="InterPro" id="IPR017871">
    <property type="entry name" value="ABC_transporter-like_CS"/>
</dbReference>
<dbReference type="GO" id="GO:0016887">
    <property type="term" value="F:ATP hydrolysis activity"/>
    <property type="evidence" value="ECO:0007669"/>
    <property type="project" value="InterPro"/>
</dbReference>
<evidence type="ECO:0000313" key="11">
    <source>
        <dbReference type="Proteomes" id="UP000597886"/>
    </source>
</evidence>
<dbReference type="InterPro" id="IPR050388">
    <property type="entry name" value="ABC_Ni/Peptide_Import"/>
</dbReference>
<keyword evidence="5" id="KW-0547">Nucleotide-binding</keyword>
<gene>
    <name evidence="9" type="ORF">GS617_11580</name>
    <name evidence="10" type="ORF">GS634_10950</name>
</gene>
<dbReference type="GO" id="GO:0015833">
    <property type="term" value="P:peptide transport"/>
    <property type="evidence" value="ECO:0007669"/>
    <property type="project" value="InterPro"/>
</dbReference>
<comment type="caution">
    <text evidence="10">The sequence shown here is derived from an EMBL/GenBank/DDBJ whole genome shotgun (WGS) entry which is preliminary data.</text>
</comment>
<evidence type="ECO:0000313" key="12">
    <source>
        <dbReference type="Proteomes" id="UP000599383"/>
    </source>
</evidence>
<evidence type="ECO:0000256" key="6">
    <source>
        <dbReference type="ARBA" id="ARBA00022840"/>
    </source>
</evidence>
<keyword evidence="6 10" id="KW-0067">ATP-binding</keyword>
<dbReference type="Proteomes" id="UP000599383">
    <property type="component" value="Unassembled WGS sequence"/>
</dbReference>
<dbReference type="Proteomes" id="UP000597886">
    <property type="component" value="Unassembled WGS sequence"/>
</dbReference>
<dbReference type="GO" id="GO:0005886">
    <property type="term" value="C:plasma membrane"/>
    <property type="evidence" value="ECO:0007669"/>
    <property type="project" value="UniProtKB-SubCell"/>
</dbReference>
<dbReference type="SMART" id="SM00382">
    <property type="entry name" value="AAA"/>
    <property type="match status" value="2"/>
</dbReference>
<dbReference type="InterPro" id="IPR003439">
    <property type="entry name" value="ABC_transporter-like_ATP-bd"/>
</dbReference>
<dbReference type="InterPro" id="IPR003593">
    <property type="entry name" value="AAA+_ATPase"/>
</dbReference>
<keyword evidence="3" id="KW-0813">Transport</keyword>
<dbReference type="PROSITE" id="PS00211">
    <property type="entry name" value="ABC_TRANSPORTER_1"/>
    <property type="match status" value="2"/>
</dbReference>
<evidence type="ECO:0000256" key="1">
    <source>
        <dbReference type="ARBA" id="ARBA00004417"/>
    </source>
</evidence>
<accession>A0AA90Z0X3</accession>
<organism evidence="10 11">
    <name type="scientific">Ruegeria atlantica</name>
    <dbReference type="NCBI Taxonomy" id="81569"/>
    <lineage>
        <taxon>Bacteria</taxon>
        <taxon>Pseudomonadati</taxon>
        <taxon>Pseudomonadota</taxon>
        <taxon>Alphaproteobacteria</taxon>
        <taxon>Rhodobacterales</taxon>
        <taxon>Roseobacteraceae</taxon>
        <taxon>Ruegeria</taxon>
    </lineage>
</organism>
<evidence type="ECO:0000256" key="2">
    <source>
        <dbReference type="ARBA" id="ARBA00005417"/>
    </source>
</evidence>
<feature type="domain" description="ABC transporter" evidence="8">
    <location>
        <begin position="279"/>
        <end position="536"/>
    </location>
</feature>
<dbReference type="PANTHER" id="PTHR43297">
    <property type="entry name" value="OLIGOPEPTIDE TRANSPORT ATP-BINDING PROTEIN APPD"/>
    <property type="match status" value="1"/>
</dbReference>
<feature type="domain" description="ABC transporter" evidence="8">
    <location>
        <begin position="5"/>
        <end position="256"/>
    </location>
</feature>
<evidence type="ECO:0000259" key="8">
    <source>
        <dbReference type="PROSITE" id="PS50893"/>
    </source>
</evidence>
<evidence type="ECO:0000256" key="3">
    <source>
        <dbReference type="ARBA" id="ARBA00022448"/>
    </source>
</evidence>
<comment type="similarity">
    <text evidence="2">Belongs to the ABC transporter superfamily.</text>
</comment>
<dbReference type="RefSeq" id="WP_171117332.1">
    <property type="nucleotide sequence ID" value="NZ_WVQY01000004.1"/>
</dbReference>
<keyword evidence="7" id="KW-0472">Membrane</keyword>
<dbReference type="EMBL" id="WVRA01000003">
    <property type="protein sequence ID" value="NOE18634.1"/>
    <property type="molecule type" value="Genomic_DNA"/>
</dbReference>
<evidence type="ECO:0000313" key="9">
    <source>
        <dbReference type="EMBL" id="NOD30914.1"/>
    </source>
</evidence>
<dbReference type="Pfam" id="PF08352">
    <property type="entry name" value="oligo_HPY"/>
    <property type="match status" value="2"/>
</dbReference>
<keyword evidence="12" id="KW-1185">Reference proteome</keyword>
<evidence type="ECO:0000313" key="10">
    <source>
        <dbReference type="EMBL" id="NOE18634.1"/>
    </source>
</evidence>
<dbReference type="GO" id="GO:0055085">
    <property type="term" value="P:transmembrane transport"/>
    <property type="evidence" value="ECO:0007669"/>
    <property type="project" value="UniProtKB-ARBA"/>
</dbReference>
<dbReference type="GO" id="GO:0005524">
    <property type="term" value="F:ATP binding"/>
    <property type="evidence" value="ECO:0007669"/>
    <property type="project" value="UniProtKB-KW"/>
</dbReference>
<keyword evidence="4" id="KW-1003">Cell membrane</keyword>
<comment type="subcellular location">
    <subcellularLocation>
        <location evidence="1">Cell inner membrane</location>
        <topology evidence="1">Peripheral membrane protein</topology>
    </subcellularLocation>
</comment>
<dbReference type="EMBL" id="WVQY01000004">
    <property type="protein sequence ID" value="NOD30914.1"/>
    <property type="molecule type" value="Genomic_DNA"/>
</dbReference>
<dbReference type="FunFam" id="3.40.50.300:FF:000016">
    <property type="entry name" value="Oligopeptide ABC transporter ATP-binding component"/>
    <property type="match status" value="1"/>
</dbReference>
<dbReference type="SUPFAM" id="SSF52540">
    <property type="entry name" value="P-loop containing nucleoside triphosphate hydrolases"/>
    <property type="match status" value="2"/>
</dbReference>
<dbReference type="Pfam" id="PF00005">
    <property type="entry name" value="ABC_tran"/>
    <property type="match status" value="2"/>
</dbReference>
<reference evidence="10 12" key="1">
    <citation type="submission" date="2019-12" db="EMBL/GenBank/DDBJ databases">
        <title>Ruegeria JWLKs population differentiation of coral mucus and skeleton niches.</title>
        <authorList>
            <person name="Luo D."/>
        </authorList>
    </citation>
    <scope>NUCLEOTIDE SEQUENCE</scope>
    <source>
        <strain evidence="10">HKCCD6181</strain>
        <strain evidence="9 12">HKCCD6238</strain>
    </source>
</reference>
<evidence type="ECO:0000256" key="4">
    <source>
        <dbReference type="ARBA" id="ARBA00022475"/>
    </source>
</evidence>
<evidence type="ECO:0000256" key="7">
    <source>
        <dbReference type="ARBA" id="ARBA00023136"/>
    </source>
</evidence>
<dbReference type="PROSITE" id="PS50893">
    <property type="entry name" value="ABC_TRANSPORTER_2"/>
    <property type="match status" value="2"/>
</dbReference>
<name>A0AA90Z0X3_9RHOB</name>
<dbReference type="InterPro" id="IPR027417">
    <property type="entry name" value="P-loop_NTPase"/>
</dbReference>
<dbReference type="PANTHER" id="PTHR43297:SF2">
    <property type="entry name" value="DIPEPTIDE TRANSPORT ATP-BINDING PROTEIN DPPD"/>
    <property type="match status" value="1"/>
</dbReference>
<dbReference type="Gene3D" id="3.40.50.300">
    <property type="entry name" value="P-loop containing nucleotide triphosphate hydrolases"/>
    <property type="match status" value="2"/>
</dbReference>
<protein>
    <submittedName>
        <fullName evidence="10">Dipeptide ABC transporter ATP-binding protein</fullName>
    </submittedName>
</protein>
<dbReference type="CDD" id="cd03257">
    <property type="entry name" value="ABC_NikE_OppD_transporters"/>
    <property type="match status" value="2"/>
</dbReference>
<evidence type="ECO:0000256" key="5">
    <source>
        <dbReference type="ARBA" id="ARBA00022741"/>
    </source>
</evidence>